<dbReference type="EMBL" id="CR382133">
    <property type="protein sequence ID" value="CAR65417.1"/>
    <property type="molecule type" value="Genomic_DNA"/>
</dbReference>
<accession>B5RSN2</accession>
<gene>
    <name evidence="1" type="ordered locus">DEHA2A14520g</name>
</gene>
<dbReference type="VEuPathDB" id="FungiDB:DEHA2A14520g"/>
<dbReference type="RefSeq" id="XP_002770042.1">
    <property type="nucleotide sequence ID" value="XM_002769996.1"/>
</dbReference>
<evidence type="ECO:0000313" key="2">
    <source>
        <dbReference type="Proteomes" id="UP000000599"/>
    </source>
</evidence>
<name>B5RSN2_DEBHA</name>
<sequence>MLNRAQYLSLFWVLLCWNKLNRRNSIQDILVSFDTLQTARKILYNYGIFNATSERWGENVENMLEVLSKVQDLNIDSKRNLNSSRNDFETFNKEMIMLVNEGIGLNDLKNFQQSFVPSNIDSHFNTLTYENIATLNNNGSSFDVFMYDV</sequence>
<dbReference type="InParanoid" id="B5RSN2"/>
<evidence type="ECO:0000313" key="1">
    <source>
        <dbReference type="EMBL" id="CAR65417.1"/>
    </source>
</evidence>
<organism evidence="1 2">
    <name type="scientific">Debaryomyces hansenii (strain ATCC 36239 / CBS 767 / BCRC 21394 / JCM 1990 / NBRC 0083 / IGC 2968)</name>
    <name type="common">Yeast</name>
    <name type="synonym">Torulaspora hansenii</name>
    <dbReference type="NCBI Taxonomy" id="284592"/>
    <lineage>
        <taxon>Eukaryota</taxon>
        <taxon>Fungi</taxon>
        <taxon>Dikarya</taxon>
        <taxon>Ascomycota</taxon>
        <taxon>Saccharomycotina</taxon>
        <taxon>Pichiomycetes</taxon>
        <taxon>Debaryomycetaceae</taxon>
        <taxon>Debaryomyces</taxon>
    </lineage>
</organism>
<dbReference type="Proteomes" id="UP000000599">
    <property type="component" value="Chromosome A"/>
</dbReference>
<proteinExistence type="predicted"/>
<protein>
    <submittedName>
        <fullName evidence="1">DEHA2A14520p</fullName>
    </submittedName>
</protein>
<dbReference type="GeneID" id="8998062"/>
<reference evidence="1 2" key="1">
    <citation type="journal article" date="2004" name="Nature">
        <title>Genome evolution in yeasts.</title>
        <authorList>
            <consortium name="Genolevures"/>
            <person name="Dujon B."/>
            <person name="Sherman D."/>
            <person name="Fischer G."/>
            <person name="Durrens P."/>
            <person name="Casaregola S."/>
            <person name="Lafontaine I."/>
            <person name="de Montigny J."/>
            <person name="Marck C."/>
            <person name="Neuveglise C."/>
            <person name="Talla E."/>
            <person name="Goffard N."/>
            <person name="Frangeul L."/>
            <person name="Aigle M."/>
            <person name="Anthouard V."/>
            <person name="Babour A."/>
            <person name="Barbe V."/>
            <person name="Barnay S."/>
            <person name="Blanchin S."/>
            <person name="Beckerich J.M."/>
            <person name="Beyne E."/>
            <person name="Bleykasten C."/>
            <person name="Boisrame A."/>
            <person name="Boyer J."/>
            <person name="Cattolico L."/>
            <person name="Confanioleri F."/>
            <person name="de Daruvar A."/>
            <person name="Despons L."/>
            <person name="Fabre E."/>
            <person name="Fairhead C."/>
            <person name="Ferry-Dumazet H."/>
            <person name="Groppi A."/>
            <person name="Hantraye F."/>
            <person name="Hennequin C."/>
            <person name="Jauniaux N."/>
            <person name="Joyet P."/>
            <person name="Kachouri R."/>
            <person name="Kerrest A."/>
            <person name="Koszul R."/>
            <person name="Lemaire M."/>
            <person name="Lesur I."/>
            <person name="Ma L."/>
            <person name="Muller H."/>
            <person name="Nicaud J.M."/>
            <person name="Nikolski M."/>
            <person name="Oztas S."/>
            <person name="Ozier-Kalogeropoulos O."/>
            <person name="Pellenz S."/>
            <person name="Potier S."/>
            <person name="Richard G.F."/>
            <person name="Straub M.L."/>
            <person name="Suleau A."/>
            <person name="Swennene D."/>
            <person name="Tekaia F."/>
            <person name="Wesolowski-Louvel M."/>
            <person name="Westhof E."/>
            <person name="Wirth B."/>
            <person name="Zeniou-Meyer M."/>
            <person name="Zivanovic I."/>
            <person name="Bolotin-Fukuhara M."/>
            <person name="Thierry A."/>
            <person name="Bouchier C."/>
            <person name="Caudron B."/>
            <person name="Scarpelli C."/>
            <person name="Gaillardin C."/>
            <person name="Weissenbach J."/>
            <person name="Wincker P."/>
            <person name="Souciet J.L."/>
        </authorList>
    </citation>
    <scope>NUCLEOTIDE SEQUENCE [LARGE SCALE GENOMIC DNA]</scope>
    <source>
        <strain evidence="2">ATCC 36239 / CBS 767 / BCRC 21394 / JCM 1990 / NBRC 0083 / IGC 2968</strain>
    </source>
</reference>
<dbReference type="KEGG" id="dha:DEHA2A14520g"/>
<dbReference type="AlphaFoldDB" id="B5RSN2"/>
<dbReference type="HOGENOM" id="CLU_1749580_0_0_1"/>
<keyword evidence="2" id="KW-1185">Reference proteome</keyword>